<gene>
    <name evidence="2" type="ORF">DKG74_15525</name>
</gene>
<feature type="signal peptide" evidence="1">
    <location>
        <begin position="1"/>
        <end position="18"/>
    </location>
</feature>
<keyword evidence="1" id="KW-0732">Signal</keyword>
<keyword evidence="3" id="KW-1185">Reference proteome</keyword>
<name>A0A317E1B4_9PROT</name>
<dbReference type="AlphaFoldDB" id="A0A317E1B4"/>
<protein>
    <submittedName>
        <fullName evidence="2">Uncharacterized protein</fullName>
    </submittedName>
</protein>
<feature type="chain" id="PRO_5016286247" evidence="1">
    <location>
        <begin position="19"/>
        <end position="75"/>
    </location>
</feature>
<evidence type="ECO:0000313" key="3">
    <source>
        <dbReference type="Proteomes" id="UP000245461"/>
    </source>
</evidence>
<comment type="caution">
    <text evidence="2">The sequence shown here is derived from an EMBL/GenBank/DDBJ whole genome shotgun (WGS) entry which is preliminary data.</text>
</comment>
<evidence type="ECO:0000256" key="1">
    <source>
        <dbReference type="SAM" id="SignalP"/>
    </source>
</evidence>
<sequence length="75" mass="8042">MRFIVLMLALAGATPAFADCAADISAAKAAAAGMTDKDKAQELTTLVDRANLELTAEHDERECRDIMKDASKLMN</sequence>
<evidence type="ECO:0000313" key="2">
    <source>
        <dbReference type="EMBL" id="PWR20412.1"/>
    </source>
</evidence>
<proteinExistence type="predicted"/>
<dbReference type="Proteomes" id="UP000245461">
    <property type="component" value="Unassembled WGS sequence"/>
</dbReference>
<organism evidence="2 3">
    <name type="scientific">Zavarzinia aquatilis</name>
    <dbReference type="NCBI Taxonomy" id="2211142"/>
    <lineage>
        <taxon>Bacteria</taxon>
        <taxon>Pseudomonadati</taxon>
        <taxon>Pseudomonadota</taxon>
        <taxon>Alphaproteobacteria</taxon>
        <taxon>Rhodospirillales</taxon>
        <taxon>Zavarziniaceae</taxon>
        <taxon>Zavarzinia</taxon>
    </lineage>
</organism>
<dbReference type="RefSeq" id="WP_109907086.1">
    <property type="nucleotide sequence ID" value="NZ_QGLE01000009.1"/>
</dbReference>
<dbReference type="EMBL" id="QGLE01000009">
    <property type="protein sequence ID" value="PWR20412.1"/>
    <property type="molecule type" value="Genomic_DNA"/>
</dbReference>
<reference evidence="2 3" key="1">
    <citation type="submission" date="2018-05" db="EMBL/GenBank/DDBJ databases">
        <title>Zavarzinia sp. HR-AS.</title>
        <authorList>
            <person name="Lee Y."/>
            <person name="Jeon C.O."/>
        </authorList>
    </citation>
    <scope>NUCLEOTIDE SEQUENCE [LARGE SCALE GENOMIC DNA]</scope>
    <source>
        <strain evidence="2 3">HR-AS</strain>
    </source>
</reference>
<accession>A0A317E1B4</accession>